<gene>
    <name evidence="2" type="ORF">GEOBRER4_n3061</name>
</gene>
<evidence type="ECO:0000256" key="1">
    <source>
        <dbReference type="SAM" id="MobiDB-lite"/>
    </source>
</evidence>
<keyword evidence="3" id="KW-1185">Reference proteome</keyword>
<evidence type="ECO:0000313" key="2">
    <source>
        <dbReference type="EMBL" id="BCO11523.1"/>
    </source>
</evidence>
<proteinExistence type="predicted"/>
<dbReference type="EMBL" id="AP023213">
    <property type="protein sequence ID" value="BCO11523.1"/>
    <property type="molecule type" value="Genomic_DNA"/>
</dbReference>
<accession>A0A7R7FSH0</accession>
<reference evidence="2 3" key="1">
    <citation type="submission" date="2020-06" db="EMBL/GenBank/DDBJ databases">
        <title>Interaction of electrochemicaly active bacteria, Geobacter bremensis R4 on different carbon anode.</title>
        <authorList>
            <person name="Meng L."/>
            <person name="Yoshida N."/>
        </authorList>
    </citation>
    <scope>NUCLEOTIDE SEQUENCE [LARGE SCALE GENOMIC DNA]</scope>
    <source>
        <strain evidence="2 3">R4</strain>
    </source>
</reference>
<dbReference type="AlphaFoldDB" id="A0A7R7FSH0"/>
<dbReference type="Proteomes" id="UP000515472">
    <property type="component" value="Chromosome"/>
</dbReference>
<organism evidence="2 3">
    <name type="scientific">Citrifermentans bremense</name>
    <dbReference type="NCBI Taxonomy" id="60035"/>
    <lineage>
        <taxon>Bacteria</taxon>
        <taxon>Pseudomonadati</taxon>
        <taxon>Thermodesulfobacteriota</taxon>
        <taxon>Desulfuromonadia</taxon>
        <taxon>Geobacterales</taxon>
        <taxon>Geobacteraceae</taxon>
        <taxon>Citrifermentans</taxon>
    </lineage>
</organism>
<name>A0A7R7FSH0_9BACT</name>
<sequence>MAQRGSGGENAAEEGATKQQFLHRVRSQTRSLSQKIG</sequence>
<protein>
    <submittedName>
        <fullName evidence="2">Uncharacterized protein</fullName>
    </submittedName>
</protein>
<feature type="compositionally biased region" description="Polar residues" evidence="1">
    <location>
        <begin position="28"/>
        <end position="37"/>
    </location>
</feature>
<evidence type="ECO:0000313" key="3">
    <source>
        <dbReference type="Proteomes" id="UP000515472"/>
    </source>
</evidence>
<feature type="region of interest" description="Disordered" evidence="1">
    <location>
        <begin position="1"/>
        <end position="37"/>
    </location>
</feature>